<dbReference type="EMBL" id="KC330684">
    <property type="protein sequence ID" value="AGE61116.1"/>
    <property type="molecule type" value="Genomic_DNA"/>
</dbReference>
<evidence type="ECO:0000313" key="1">
    <source>
        <dbReference type="EMBL" id="AGE61116.1"/>
    </source>
</evidence>
<protein>
    <submittedName>
        <fullName evidence="1">Uncharacterized protein</fullName>
    </submittedName>
</protein>
<proteinExistence type="predicted"/>
<accession>M1IF58</accession>
<dbReference type="RefSeq" id="YP_007517511.1">
    <property type="nucleotide sequence ID" value="NC_020478.1"/>
</dbReference>
<sequence length="79" mass="9279">MNKLSHLQEQGKYLRSISINDANSGELPICYMHYEIDKNTQKDIELITGRMENDEVFILTKEHLPFLKQLVKDLEEVTK</sequence>
<keyword evidence="2" id="KW-1185">Reference proteome</keyword>
<reference evidence="1 2" key="1">
    <citation type="journal article" date="2013" name="Virology">
        <title>Genomic characterization of six novel Bacillus pumilus bacteriophages.</title>
        <authorList>
            <person name="Lorenz L."/>
            <person name="Lins B."/>
            <person name="Barrett J."/>
            <person name="Montgomery A."/>
            <person name="Trapani S."/>
            <person name="Schindler A."/>
            <person name="Christie G.E."/>
            <person name="Cresawn S.G."/>
            <person name="Temple L."/>
        </authorList>
    </citation>
    <scope>NUCLEOTIDE SEQUENCE [LARGE SCALE GENOMIC DNA]</scope>
</reference>
<name>M1IF58_9CAUD</name>
<dbReference type="GeneID" id="14697450"/>
<organism evidence="1 2">
    <name type="scientific">Bacillus phage Andromeda</name>
    <dbReference type="NCBI Taxonomy" id="2880537"/>
    <lineage>
        <taxon>Viruses</taxon>
        <taxon>Duplodnaviria</taxon>
        <taxon>Heunggongvirae</taxon>
        <taxon>Uroviricota</taxon>
        <taxon>Caudoviricetes</taxon>
        <taxon>Ehrlichviridae</taxon>
        <taxon>Andromedavirus</taxon>
        <taxon>Andromedavirus andromeda</taxon>
    </lineage>
</organism>
<dbReference type="KEGG" id="vg:14697450"/>
<dbReference type="Proteomes" id="UP000011289">
    <property type="component" value="Segment"/>
</dbReference>
<evidence type="ECO:0000313" key="2">
    <source>
        <dbReference type="Proteomes" id="UP000011289"/>
    </source>
</evidence>
<gene>
    <name evidence="1" type="ORF">ANDROMEDA_46</name>
</gene>